<dbReference type="CDD" id="cd05233">
    <property type="entry name" value="SDR_c"/>
    <property type="match status" value="1"/>
</dbReference>
<keyword evidence="4" id="KW-1185">Reference proteome</keyword>
<comment type="similarity">
    <text evidence="1">Belongs to the short-chain dehydrogenases/reductases (SDR) family.</text>
</comment>
<dbReference type="InterPro" id="IPR036291">
    <property type="entry name" value="NAD(P)-bd_dom_sf"/>
</dbReference>
<keyword evidence="2" id="KW-0560">Oxidoreductase</keyword>
<dbReference type="PRINTS" id="PR00080">
    <property type="entry name" value="SDRFAMILY"/>
</dbReference>
<gene>
    <name evidence="3" type="ORF">Afil01_22430</name>
</gene>
<reference evidence="3" key="1">
    <citation type="submission" date="2023-03" db="EMBL/GenBank/DDBJ databases">
        <title>Actinorhabdospora filicis NBRC 111898.</title>
        <authorList>
            <person name="Ichikawa N."/>
            <person name="Sato H."/>
            <person name="Tonouchi N."/>
        </authorList>
    </citation>
    <scope>NUCLEOTIDE SEQUENCE</scope>
    <source>
        <strain evidence="3">NBRC 111898</strain>
    </source>
</reference>
<dbReference type="PANTHER" id="PTHR42760:SF133">
    <property type="entry name" value="3-OXOACYL-[ACYL-CARRIER-PROTEIN] REDUCTASE"/>
    <property type="match status" value="1"/>
</dbReference>
<dbReference type="PANTHER" id="PTHR42760">
    <property type="entry name" value="SHORT-CHAIN DEHYDROGENASES/REDUCTASES FAMILY MEMBER"/>
    <property type="match status" value="1"/>
</dbReference>
<name>A0A9W6W9E1_9ACTN</name>
<dbReference type="Proteomes" id="UP001165079">
    <property type="component" value="Unassembled WGS sequence"/>
</dbReference>
<evidence type="ECO:0000256" key="1">
    <source>
        <dbReference type="ARBA" id="ARBA00006484"/>
    </source>
</evidence>
<dbReference type="AlphaFoldDB" id="A0A9W6W9E1"/>
<organism evidence="3 4">
    <name type="scientific">Actinorhabdospora filicis</name>
    <dbReference type="NCBI Taxonomy" id="1785913"/>
    <lineage>
        <taxon>Bacteria</taxon>
        <taxon>Bacillati</taxon>
        <taxon>Actinomycetota</taxon>
        <taxon>Actinomycetes</taxon>
        <taxon>Micromonosporales</taxon>
        <taxon>Micromonosporaceae</taxon>
        <taxon>Actinorhabdospora</taxon>
    </lineage>
</organism>
<dbReference type="EMBL" id="BSTX01000001">
    <property type="protein sequence ID" value="GLZ77436.1"/>
    <property type="molecule type" value="Genomic_DNA"/>
</dbReference>
<dbReference type="PROSITE" id="PS00061">
    <property type="entry name" value="ADH_SHORT"/>
    <property type="match status" value="1"/>
</dbReference>
<dbReference type="Gene3D" id="3.40.50.720">
    <property type="entry name" value="NAD(P)-binding Rossmann-like Domain"/>
    <property type="match status" value="1"/>
</dbReference>
<dbReference type="FunFam" id="3.40.50.720:FF:000084">
    <property type="entry name" value="Short-chain dehydrogenase reductase"/>
    <property type="match status" value="1"/>
</dbReference>
<evidence type="ECO:0000313" key="4">
    <source>
        <dbReference type="Proteomes" id="UP001165079"/>
    </source>
</evidence>
<dbReference type="Pfam" id="PF13561">
    <property type="entry name" value="adh_short_C2"/>
    <property type="match status" value="1"/>
</dbReference>
<dbReference type="InterPro" id="IPR002347">
    <property type="entry name" value="SDR_fam"/>
</dbReference>
<proteinExistence type="inferred from homology"/>
<evidence type="ECO:0000313" key="3">
    <source>
        <dbReference type="EMBL" id="GLZ77436.1"/>
    </source>
</evidence>
<protein>
    <submittedName>
        <fullName evidence="3">3-oxoacyl-ACP reductase</fullName>
    </submittedName>
</protein>
<dbReference type="GO" id="GO:0016616">
    <property type="term" value="F:oxidoreductase activity, acting on the CH-OH group of donors, NAD or NADP as acceptor"/>
    <property type="evidence" value="ECO:0007669"/>
    <property type="project" value="TreeGrafter"/>
</dbReference>
<dbReference type="SUPFAM" id="SSF51735">
    <property type="entry name" value="NAD(P)-binding Rossmann-fold domains"/>
    <property type="match status" value="1"/>
</dbReference>
<dbReference type="RefSeq" id="WP_285662542.1">
    <property type="nucleotide sequence ID" value="NZ_BSTX01000001.1"/>
</dbReference>
<sequence length="242" mass="24864">MTVVKRKRFAGMSVLITGGAGGIGRAVRDGFAGEGATVSTVDPVGGDFTVSVTDRAALDEVCARVAAERGGIDVLVCLAGGSLGTSREPDAPEADVDLVLDVNVKGTIFACQAALPHLRAVRGSVVACGSIGGRQPSPVTGIAYAAAKAAVGGLVRKLARELGGDGVRVNAVAPGLFLTERVRGMFDGLSEEDRDGVLDAIALRRMPELRELVDPVLFLASEEASYITGVTLDVNGGRYMPL</sequence>
<dbReference type="InterPro" id="IPR020904">
    <property type="entry name" value="Sc_DH/Rdtase_CS"/>
</dbReference>
<dbReference type="PRINTS" id="PR00081">
    <property type="entry name" value="GDHRDH"/>
</dbReference>
<accession>A0A9W6W9E1</accession>
<evidence type="ECO:0000256" key="2">
    <source>
        <dbReference type="ARBA" id="ARBA00023002"/>
    </source>
</evidence>
<comment type="caution">
    <text evidence="3">The sequence shown here is derived from an EMBL/GenBank/DDBJ whole genome shotgun (WGS) entry which is preliminary data.</text>
</comment>